<keyword evidence="1" id="KW-0732">Signal</keyword>
<evidence type="ECO:0000313" key="3">
    <source>
        <dbReference type="Proteomes" id="UP001501758"/>
    </source>
</evidence>
<accession>A0ABN1ILH6</accession>
<dbReference type="InterPro" id="IPR037066">
    <property type="entry name" value="Plug_dom_sf"/>
</dbReference>
<feature type="chain" id="PRO_5047237878" description="TonB-dependent receptor plug domain-containing protein" evidence="1">
    <location>
        <begin position="19"/>
        <end position="826"/>
    </location>
</feature>
<dbReference type="Gene3D" id="2.170.130.10">
    <property type="entry name" value="TonB-dependent receptor, plug domain"/>
    <property type="match status" value="1"/>
</dbReference>
<protein>
    <recommendedName>
        <fullName evidence="4">TonB-dependent receptor plug domain-containing protein</fullName>
    </recommendedName>
</protein>
<dbReference type="InterPro" id="IPR011990">
    <property type="entry name" value="TPR-like_helical_dom_sf"/>
</dbReference>
<keyword evidence="3" id="KW-1185">Reference proteome</keyword>
<evidence type="ECO:0008006" key="4">
    <source>
        <dbReference type="Google" id="ProtNLM"/>
    </source>
</evidence>
<reference evidence="2 3" key="1">
    <citation type="journal article" date="2019" name="Int. J. Syst. Evol. Microbiol.">
        <title>The Global Catalogue of Microorganisms (GCM) 10K type strain sequencing project: providing services to taxonomists for standard genome sequencing and annotation.</title>
        <authorList>
            <consortium name="The Broad Institute Genomics Platform"/>
            <consortium name="The Broad Institute Genome Sequencing Center for Infectious Disease"/>
            <person name="Wu L."/>
            <person name="Ma J."/>
        </authorList>
    </citation>
    <scope>NUCLEOTIDE SEQUENCE [LARGE SCALE GENOMIC DNA]</scope>
    <source>
        <strain evidence="2 3">JCM 15974</strain>
    </source>
</reference>
<dbReference type="InterPro" id="IPR008969">
    <property type="entry name" value="CarboxyPept-like_regulatory"/>
</dbReference>
<dbReference type="Gene3D" id="1.25.40.10">
    <property type="entry name" value="Tetratricopeptide repeat domain"/>
    <property type="match status" value="1"/>
</dbReference>
<gene>
    <name evidence="2" type="ORF">GCM10009430_12820</name>
</gene>
<comment type="caution">
    <text evidence="2">The sequence shown here is derived from an EMBL/GenBank/DDBJ whole genome shotgun (WGS) entry which is preliminary data.</text>
</comment>
<feature type="signal peptide" evidence="1">
    <location>
        <begin position="1"/>
        <end position="18"/>
    </location>
</feature>
<dbReference type="RefSeq" id="WP_343911533.1">
    <property type="nucleotide sequence ID" value="NZ_BAAAGE010000001.1"/>
</dbReference>
<organism evidence="2 3">
    <name type="scientific">Aquimarina litoralis</name>
    <dbReference type="NCBI Taxonomy" id="584605"/>
    <lineage>
        <taxon>Bacteria</taxon>
        <taxon>Pseudomonadati</taxon>
        <taxon>Bacteroidota</taxon>
        <taxon>Flavobacteriia</taxon>
        <taxon>Flavobacteriales</taxon>
        <taxon>Flavobacteriaceae</taxon>
        <taxon>Aquimarina</taxon>
    </lineage>
</organism>
<dbReference type="SUPFAM" id="SSF49464">
    <property type="entry name" value="Carboxypeptidase regulatory domain-like"/>
    <property type="match status" value="2"/>
</dbReference>
<sequence>MKKILLALLIFYSGNLFSQAMIQIRSVVADRNSRQPLKYVNVGFVDRGLGTVTDKEGYFELSFLEKRITNNDTLQITSQNYYPLRIAFSDLKSIMDKTKVFYLSKIPIDLEITKKEAIEVTVKGQVGSTDISEDKIGWSEESMKGSEFASLIDLPSNKDTQLLNLKFNVANHKADSSKVRINFYSVVSGIPGAKITKSCLYSIKDKSGEQVIDLRNQEIIVNSRFIVGIELLDSYGDYANQLQLNMSRNLGISYLKSSSQDTWQNVPYKMLDFSFDVLRSQDVLVKEDVGEQSINGVVKVGKKPLQGCEVMVKGQLYYTYTKSDGTFSIKAKKGDVLEFRSLVTKPKDVTVQEPQNMKVALRSKYDSLSEVILNSESEENKELVIGLGIGPVKKRSLGYGVYSLDNKDFNKFAINVPDLIRGRFPGLFNGFGRGSSSFILSNRRAVVVDGAVFIGDINTIDPNIVASISWVPGLAGNTIYGTNARNGVLYITTKAAMRNLESVKRKEKRNSLLVKGNYYKNSAREYQETFKFETSAVNLLTAASFETAKSIYLEELPKNKSNISFYKEAFTYFLQWEEKYAYEILGIGIEITYNNPKALRALAFLYEEKERFHVSHRIYKRIGELEPQRAQSYMDLAQSYVSIGDYKKAFSLYKLILDNKIPGVVFGDSVLQIAVTEIKYLVTKHKIDVDYRDLHPSFYSKAQDLDGRIVFEWNDPQSEFDIQFVNPNGKYFTWQHSVSASPKELNKERLEGYNTKEFILEESDPGIWLVNLKGHTRNDEYHNVPRFVKCTLYKSYGMPDQSKTIKIIELHKIVDDNFSIASLQLD</sequence>
<dbReference type="EMBL" id="BAAAGE010000001">
    <property type="protein sequence ID" value="GAA0716770.1"/>
    <property type="molecule type" value="Genomic_DNA"/>
</dbReference>
<proteinExistence type="predicted"/>
<dbReference type="SUPFAM" id="SSF56935">
    <property type="entry name" value="Porins"/>
    <property type="match status" value="1"/>
</dbReference>
<evidence type="ECO:0000313" key="2">
    <source>
        <dbReference type="EMBL" id="GAA0716770.1"/>
    </source>
</evidence>
<dbReference type="SUPFAM" id="SSF48452">
    <property type="entry name" value="TPR-like"/>
    <property type="match status" value="1"/>
</dbReference>
<dbReference type="Proteomes" id="UP001501758">
    <property type="component" value="Unassembled WGS sequence"/>
</dbReference>
<evidence type="ECO:0000256" key="1">
    <source>
        <dbReference type="SAM" id="SignalP"/>
    </source>
</evidence>
<name>A0ABN1ILH6_9FLAO</name>